<dbReference type="Proteomes" id="UP000729402">
    <property type="component" value="Unassembled WGS sequence"/>
</dbReference>
<name>A0A8J5VW83_ZIZPA</name>
<feature type="region of interest" description="Disordered" evidence="1">
    <location>
        <begin position="1"/>
        <end position="22"/>
    </location>
</feature>
<evidence type="ECO:0000256" key="1">
    <source>
        <dbReference type="SAM" id="MobiDB-lite"/>
    </source>
</evidence>
<gene>
    <name evidence="2" type="ORF">GUJ93_ZPchr0002g23948</name>
</gene>
<evidence type="ECO:0000313" key="3">
    <source>
        <dbReference type="Proteomes" id="UP000729402"/>
    </source>
</evidence>
<keyword evidence="3" id="KW-1185">Reference proteome</keyword>
<reference evidence="2" key="1">
    <citation type="journal article" date="2021" name="bioRxiv">
        <title>Whole Genome Assembly and Annotation of Northern Wild Rice, Zizania palustris L., Supports a Whole Genome Duplication in the Zizania Genus.</title>
        <authorList>
            <person name="Haas M."/>
            <person name="Kono T."/>
            <person name="Macchietto M."/>
            <person name="Millas R."/>
            <person name="McGilp L."/>
            <person name="Shao M."/>
            <person name="Duquette J."/>
            <person name="Hirsch C.N."/>
            <person name="Kimball J."/>
        </authorList>
    </citation>
    <scope>NUCLEOTIDE SEQUENCE</scope>
    <source>
        <tissue evidence="2">Fresh leaf tissue</tissue>
    </source>
</reference>
<reference evidence="2" key="2">
    <citation type="submission" date="2021-02" db="EMBL/GenBank/DDBJ databases">
        <authorList>
            <person name="Kimball J.A."/>
            <person name="Haas M.W."/>
            <person name="Macchietto M."/>
            <person name="Kono T."/>
            <person name="Duquette J."/>
            <person name="Shao M."/>
        </authorList>
    </citation>
    <scope>NUCLEOTIDE SEQUENCE</scope>
    <source>
        <tissue evidence="2">Fresh leaf tissue</tissue>
    </source>
</reference>
<comment type="caution">
    <text evidence="2">The sequence shown here is derived from an EMBL/GenBank/DDBJ whole genome shotgun (WGS) entry which is preliminary data.</text>
</comment>
<evidence type="ECO:0000313" key="2">
    <source>
        <dbReference type="EMBL" id="KAG8059494.1"/>
    </source>
</evidence>
<dbReference type="EMBL" id="JAAALK010000287">
    <property type="protein sequence ID" value="KAG8059494.1"/>
    <property type="molecule type" value="Genomic_DNA"/>
</dbReference>
<accession>A0A8J5VW83</accession>
<dbReference type="AlphaFoldDB" id="A0A8J5VW83"/>
<protein>
    <submittedName>
        <fullName evidence="2">Uncharacterized protein</fullName>
    </submittedName>
</protein>
<feature type="compositionally biased region" description="Gly residues" evidence="1">
    <location>
        <begin position="1"/>
        <end position="15"/>
    </location>
</feature>
<sequence>MSSASGGGVAGGPYGGLSHSQHRARPVAGGMWLCRDGRLQRACMRTQRDAECHVAGEPSRENAAARADAVSQLYTPMATCARGTIMCTARFLPVTPCARFLGPTKQRIPA</sequence>
<organism evidence="2 3">
    <name type="scientific">Zizania palustris</name>
    <name type="common">Northern wild rice</name>
    <dbReference type="NCBI Taxonomy" id="103762"/>
    <lineage>
        <taxon>Eukaryota</taxon>
        <taxon>Viridiplantae</taxon>
        <taxon>Streptophyta</taxon>
        <taxon>Embryophyta</taxon>
        <taxon>Tracheophyta</taxon>
        <taxon>Spermatophyta</taxon>
        <taxon>Magnoliopsida</taxon>
        <taxon>Liliopsida</taxon>
        <taxon>Poales</taxon>
        <taxon>Poaceae</taxon>
        <taxon>BOP clade</taxon>
        <taxon>Oryzoideae</taxon>
        <taxon>Oryzeae</taxon>
        <taxon>Zizaniinae</taxon>
        <taxon>Zizania</taxon>
    </lineage>
</organism>
<proteinExistence type="predicted"/>